<sequence length="87" mass="9791">MQNEKQKGCHGNMFPDSLHLKDNIPNVGKVFTVWMKKPEGSVLPVHSDRSIEINNDQWEACQLCVQFESCYKLSIAKLALESAVASQ</sequence>
<protein>
    <submittedName>
        <fullName evidence="1">Uncharacterized protein</fullName>
    </submittedName>
</protein>
<dbReference type="RefSeq" id="WP_145311619.1">
    <property type="nucleotide sequence ID" value="NZ_CP037452.1"/>
</dbReference>
<reference evidence="1 2" key="1">
    <citation type="submission" date="2019-03" db="EMBL/GenBank/DDBJ databases">
        <title>Deep-cultivation of Planctomycetes and their phenomic and genomic characterization uncovers novel biology.</title>
        <authorList>
            <person name="Wiegand S."/>
            <person name="Jogler M."/>
            <person name="Boedeker C."/>
            <person name="Pinto D."/>
            <person name="Vollmers J."/>
            <person name="Rivas-Marin E."/>
            <person name="Kohn T."/>
            <person name="Peeters S.H."/>
            <person name="Heuer A."/>
            <person name="Rast P."/>
            <person name="Oberbeckmann S."/>
            <person name="Bunk B."/>
            <person name="Jeske O."/>
            <person name="Meyerdierks A."/>
            <person name="Storesund J.E."/>
            <person name="Kallscheuer N."/>
            <person name="Luecker S."/>
            <person name="Lage O.M."/>
            <person name="Pohl T."/>
            <person name="Merkel B.J."/>
            <person name="Hornburger P."/>
            <person name="Mueller R.-W."/>
            <person name="Bruemmer F."/>
            <person name="Labrenz M."/>
            <person name="Spormann A.M."/>
            <person name="Op den Camp H."/>
            <person name="Overmann J."/>
            <person name="Amann R."/>
            <person name="Jetten M.S.M."/>
            <person name="Mascher T."/>
            <person name="Medema M.H."/>
            <person name="Devos D.P."/>
            <person name="Kaster A.-K."/>
            <person name="Ovreas L."/>
            <person name="Rohde M."/>
            <person name="Galperin M.Y."/>
            <person name="Jogler C."/>
        </authorList>
    </citation>
    <scope>NUCLEOTIDE SEQUENCE [LARGE SCALE GENOMIC DNA]</scope>
    <source>
        <strain evidence="1 2">Enr17</strain>
    </source>
</reference>
<organism evidence="1 2">
    <name type="scientific">Gimesia fumaroli</name>
    <dbReference type="NCBI Taxonomy" id="2527976"/>
    <lineage>
        <taxon>Bacteria</taxon>
        <taxon>Pseudomonadati</taxon>
        <taxon>Planctomycetota</taxon>
        <taxon>Planctomycetia</taxon>
        <taxon>Planctomycetales</taxon>
        <taxon>Planctomycetaceae</taxon>
        <taxon>Gimesia</taxon>
    </lineage>
</organism>
<evidence type="ECO:0000313" key="1">
    <source>
        <dbReference type="EMBL" id="QDV52274.1"/>
    </source>
</evidence>
<name>A0A518IGQ7_9PLAN</name>
<proteinExistence type="predicted"/>
<evidence type="ECO:0000313" key="2">
    <source>
        <dbReference type="Proteomes" id="UP000318313"/>
    </source>
</evidence>
<dbReference type="Proteomes" id="UP000318313">
    <property type="component" value="Chromosome"/>
</dbReference>
<dbReference type="KEGG" id="gfm:Enr17x_43340"/>
<dbReference type="AlphaFoldDB" id="A0A518IGQ7"/>
<keyword evidence="2" id="KW-1185">Reference proteome</keyword>
<accession>A0A518IGQ7</accession>
<gene>
    <name evidence="1" type="ORF">Enr17x_43340</name>
</gene>
<dbReference type="OrthoDB" id="7889106at2"/>
<dbReference type="EMBL" id="CP037452">
    <property type="protein sequence ID" value="QDV52274.1"/>
    <property type="molecule type" value="Genomic_DNA"/>
</dbReference>